<feature type="compositionally biased region" description="Polar residues" evidence="1">
    <location>
        <begin position="107"/>
        <end position="125"/>
    </location>
</feature>
<organism evidence="4">
    <name type="scientific">Taenia asiatica</name>
    <name type="common">Asian tapeworm</name>
    <dbReference type="NCBI Taxonomy" id="60517"/>
    <lineage>
        <taxon>Eukaryota</taxon>
        <taxon>Metazoa</taxon>
        <taxon>Spiralia</taxon>
        <taxon>Lophotrochozoa</taxon>
        <taxon>Platyhelminthes</taxon>
        <taxon>Cestoda</taxon>
        <taxon>Eucestoda</taxon>
        <taxon>Cyclophyllidea</taxon>
        <taxon>Taeniidae</taxon>
        <taxon>Taenia</taxon>
    </lineage>
</organism>
<evidence type="ECO:0000313" key="4">
    <source>
        <dbReference type="WBParaSite" id="TASK_0000539301-mRNA-1"/>
    </source>
</evidence>
<dbReference type="OrthoDB" id="6244034at2759"/>
<name>A0A0R3W5J6_TAEAS</name>
<proteinExistence type="predicted"/>
<dbReference type="AlphaFoldDB" id="A0A0R3W5J6"/>
<dbReference type="EMBL" id="UYRS01018411">
    <property type="protein sequence ID" value="VDK34986.1"/>
    <property type="molecule type" value="Genomic_DNA"/>
</dbReference>
<dbReference type="Proteomes" id="UP000282613">
    <property type="component" value="Unassembled WGS sequence"/>
</dbReference>
<sequence>MSGPGDLLDDGTEWVELSPYSLNTGRNSPRSHYGGAVMHPTDLSMLCSALEDHIKTSIAPLNTTVGTATSESQKNMDFIPELCVGQFGEWPSRPNVSGPCSLLLSTGPNSSDPCSTDLTPPNSLEESYVSKPECTQASEARPWRIRHSSFFQWRFVGWLLHNLPSLFRHFASFLLGAAAYVPIYSAFQKIMQTYCPRLNVALFEAHRVGCASGGYFVFLTLESAGSEPVLEVCDDMALAVRVLFNGVDDGMIALVMFSTKCALPARVCCPRLSCDARPAVGVEEECGLSGPQLVSRSSSVYL</sequence>
<dbReference type="WBParaSite" id="TASK_0000539301-mRNA-1">
    <property type="protein sequence ID" value="TASK_0000539301-mRNA-1"/>
    <property type="gene ID" value="TASK_0000539301"/>
</dbReference>
<evidence type="ECO:0000313" key="2">
    <source>
        <dbReference type="EMBL" id="VDK34986.1"/>
    </source>
</evidence>
<evidence type="ECO:0000313" key="3">
    <source>
        <dbReference type="Proteomes" id="UP000282613"/>
    </source>
</evidence>
<feature type="region of interest" description="Disordered" evidence="1">
    <location>
        <begin position="107"/>
        <end position="129"/>
    </location>
</feature>
<reference evidence="4" key="1">
    <citation type="submission" date="2017-02" db="UniProtKB">
        <authorList>
            <consortium name="WormBaseParasite"/>
        </authorList>
    </citation>
    <scope>IDENTIFICATION</scope>
</reference>
<evidence type="ECO:0000256" key="1">
    <source>
        <dbReference type="SAM" id="MobiDB-lite"/>
    </source>
</evidence>
<keyword evidence="3" id="KW-1185">Reference proteome</keyword>
<reference evidence="2 3" key="2">
    <citation type="submission" date="2018-11" db="EMBL/GenBank/DDBJ databases">
        <authorList>
            <consortium name="Pathogen Informatics"/>
        </authorList>
    </citation>
    <scope>NUCLEOTIDE SEQUENCE [LARGE SCALE GENOMIC DNA]</scope>
</reference>
<accession>A0A0R3W5J6</accession>
<protein>
    <submittedName>
        <fullName evidence="2 4">Uncharacterized protein</fullName>
    </submittedName>
</protein>
<gene>
    <name evidence="2" type="ORF">TASK_LOCUS5394</name>
</gene>